<accession>A0ABV5T1M4</accession>
<keyword evidence="1" id="KW-0472">Membrane</keyword>
<evidence type="ECO:0000313" key="3">
    <source>
        <dbReference type="Proteomes" id="UP001589611"/>
    </source>
</evidence>
<evidence type="ECO:0000256" key="1">
    <source>
        <dbReference type="SAM" id="Phobius"/>
    </source>
</evidence>
<protein>
    <recommendedName>
        <fullName evidence="4">Glycosyltransferase RgtA/B/C/D-like domain-containing protein</fullName>
    </recommendedName>
</protein>
<feature type="transmembrane region" description="Helical" evidence="1">
    <location>
        <begin position="343"/>
        <end position="363"/>
    </location>
</feature>
<evidence type="ECO:0000313" key="2">
    <source>
        <dbReference type="EMBL" id="MFB9645802.1"/>
    </source>
</evidence>
<proteinExistence type="predicted"/>
<organism evidence="2 3">
    <name type="scientific">Microbacterium terregens</name>
    <dbReference type="NCBI Taxonomy" id="69363"/>
    <lineage>
        <taxon>Bacteria</taxon>
        <taxon>Bacillati</taxon>
        <taxon>Actinomycetota</taxon>
        <taxon>Actinomycetes</taxon>
        <taxon>Micrococcales</taxon>
        <taxon>Microbacteriaceae</taxon>
        <taxon>Microbacterium</taxon>
    </lineage>
</organism>
<gene>
    <name evidence="2" type="ORF">ACFFPJ_08320</name>
</gene>
<keyword evidence="1" id="KW-0812">Transmembrane</keyword>
<evidence type="ECO:0008006" key="4">
    <source>
        <dbReference type="Google" id="ProtNLM"/>
    </source>
</evidence>
<feature type="transmembrane region" description="Helical" evidence="1">
    <location>
        <begin position="173"/>
        <end position="200"/>
    </location>
</feature>
<dbReference type="EMBL" id="JBHMBE010000003">
    <property type="protein sequence ID" value="MFB9645802.1"/>
    <property type="molecule type" value="Genomic_DNA"/>
</dbReference>
<comment type="caution">
    <text evidence="2">The sequence shown here is derived from an EMBL/GenBank/DDBJ whole genome shotgun (WGS) entry which is preliminary data.</text>
</comment>
<name>A0ABV5T1M4_9MICO</name>
<keyword evidence="3" id="KW-1185">Reference proteome</keyword>
<dbReference type="RefSeq" id="WP_344712321.1">
    <property type="nucleotide sequence ID" value="NZ_BAAAWH010000001.1"/>
</dbReference>
<feature type="transmembrane region" description="Helical" evidence="1">
    <location>
        <begin position="312"/>
        <end position="334"/>
    </location>
</feature>
<keyword evidence="1" id="KW-1133">Transmembrane helix</keyword>
<reference evidence="2 3" key="1">
    <citation type="submission" date="2024-09" db="EMBL/GenBank/DDBJ databases">
        <authorList>
            <person name="Sun Q."/>
            <person name="Mori K."/>
        </authorList>
    </citation>
    <scope>NUCLEOTIDE SEQUENCE [LARGE SCALE GENOMIC DNA]</scope>
    <source>
        <strain evidence="2 3">JCM 1342</strain>
    </source>
</reference>
<dbReference type="Proteomes" id="UP001589611">
    <property type="component" value="Unassembled WGS sequence"/>
</dbReference>
<feature type="transmembrane region" description="Helical" evidence="1">
    <location>
        <begin position="108"/>
        <end position="128"/>
    </location>
</feature>
<feature type="transmembrane region" description="Helical" evidence="1">
    <location>
        <begin position="46"/>
        <end position="63"/>
    </location>
</feature>
<sequence>MAAFLIAGIHGTAPEFVYDAAQYWGGAVALVAGESPVLPGSLPTRGVLTTLVYLVPALVTAAIGPSSTVWTVLVWNAAVGAVVAAVLLPRLAGVFSSDPSAPPPALRVWVSALLGGFLISGFAPFPLVDISSVALALAGFYGLVAGRRWWAFCLAGLALTAAVNLRPGMIAPILLAIGVLLIAHPRAVALAVPGVLVGFLPQVMLNVRVWAQWSPVPPETIPLSSVQAGPAPYTLRYDTVAFADQRPQQWYCDPAYAAQLVSDPVSHNQFGVVASAFQHLPDSLWFMTRKAAANLHWSFATPYENSPGEGSLVMALLVIAVSAFGVVALVRAAIRARSDRRRLVTTLAMIGFWSGALGTLIFSTPETRFALPLVLVGLIGVVATVPATARFSAPSRGTVVAVACGLVLTVALFLAGVEALTHALPPGPVIDAADCATR</sequence>
<feature type="transmembrane region" description="Helical" evidence="1">
    <location>
        <begin position="399"/>
        <end position="417"/>
    </location>
</feature>
<feature type="transmembrane region" description="Helical" evidence="1">
    <location>
        <begin position="369"/>
        <end position="387"/>
    </location>
</feature>
<feature type="transmembrane region" description="Helical" evidence="1">
    <location>
        <begin position="69"/>
        <end position="88"/>
    </location>
</feature>